<name>S9RNL9_9RHOB</name>
<dbReference type="HOGENOM" id="CLU_794259_0_0_5"/>
<dbReference type="PRINTS" id="PR00313">
    <property type="entry name" value="CABNDNGRPT"/>
</dbReference>
<evidence type="ECO:0000256" key="1">
    <source>
        <dbReference type="ARBA" id="ARBA00001913"/>
    </source>
</evidence>
<evidence type="ECO:0000256" key="3">
    <source>
        <dbReference type="ARBA" id="ARBA00022525"/>
    </source>
</evidence>
<feature type="domain" description="Peptidase M10 serralysin C-terminal" evidence="5">
    <location>
        <begin position="177"/>
        <end position="414"/>
    </location>
</feature>
<dbReference type="GO" id="GO:0004035">
    <property type="term" value="F:alkaline phosphatase activity"/>
    <property type="evidence" value="ECO:0007669"/>
    <property type="project" value="UniProtKB-EC"/>
</dbReference>
<dbReference type="InterPro" id="IPR011049">
    <property type="entry name" value="Serralysin-like_metalloprot_C"/>
</dbReference>
<comment type="subcellular location">
    <subcellularLocation>
        <location evidence="2">Secreted</location>
    </subcellularLocation>
</comment>
<evidence type="ECO:0000256" key="4">
    <source>
        <dbReference type="ARBA" id="ARBA00022737"/>
    </source>
</evidence>
<dbReference type="InterPro" id="IPR013858">
    <property type="entry name" value="Peptidase_M10B_C"/>
</dbReference>
<dbReference type="Pfam" id="PF08548">
    <property type="entry name" value="Peptidase_M10_C"/>
    <property type="match status" value="1"/>
</dbReference>
<dbReference type="GO" id="GO:0005615">
    <property type="term" value="C:extracellular space"/>
    <property type="evidence" value="ECO:0007669"/>
    <property type="project" value="InterPro"/>
</dbReference>
<dbReference type="InterPro" id="IPR018511">
    <property type="entry name" value="Hemolysin-typ_Ca-bd_CS"/>
</dbReference>
<keyword evidence="3" id="KW-0964">Secreted</keyword>
<organism evidence="6 7">
    <name type="scientific">Salipiger mucosus DSM 16094</name>
    <dbReference type="NCBI Taxonomy" id="1123237"/>
    <lineage>
        <taxon>Bacteria</taxon>
        <taxon>Pseudomonadati</taxon>
        <taxon>Pseudomonadota</taxon>
        <taxon>Alphaproteobacteria</taxon>
        <taxon>Rhodobacterales</taxon>
        <taxon>Roseobacteraceae</taxon>
        <taxon>Salipiger</taxon>
    </lineage>
</organism>
<evidence type="ECO:0000313" key="7">
    <source>
        <dbReference type="Proteomes" id="UP000015347"/>
    </source>
</evidence>
<reference evidence="7" key="1">
    <citation type="journal article" date="2014" name="Stand. Genomic Sci.">
        <title>Genome sequence of the exopolysaccharide-producing Salipiger mucosus type strain (DSM 16094(T)), a moderately halophilic member of the Roseobacter clade.</title>
        <authorList>
            <person name="Riedel T."/>
            <person name="Spring S."/>
            <person name="Fiebig A."/>
            <person name="Petersen J."/>
            <person name="Kyrpides N.C."/>
            <person name="Goker M."/>
            <person name="Klenk H.P."/>
        </authorList>
    </citation>
    <scope>NUCLEOTIDE SEQUENCE [LARGE SCALE GENOMIC DNA]</scope>
    <source>
        <strain evidence="7">DSM 16094</strain>
    </source>
</reference>
<dbReference type="PANTHER" id="PTHR38340">
    <property type="entry name" value="S-LAYER PROTEIN"/>
    <property type="match status" value="1"/>
</dbReference>
<dbReference type="SUPFAM" id="SSF51120">
    <property type="entry name" value="beta-Roll"/>
    <property type="match status" value="2"/>
</dbReference>
<dbReference type="PROSITE" id="PS00330">
    <property type="entry name" value="HEMOLYSIN_CALCIUM"/>
    <property type="match status" value="2"/>
</dbReference>
<dbReference type="EMBL" id="APVH01000035">
    <property type="protein sequence ID" value="EPX79665.1"/>
    <property type="molecule type" value="Genomic_DNA"/>
</dbReference>
<dbReference type="eggNOG" id="COG2931">
    <property type="taxonomic scope" value="Bacteria"/>
</dbReference>
<dbReference type="Gene3D" id="2.150.10.10">
    <property type="entry name" value="Serralysin-like metalloprotease, C-terminal"/>
    <property type="match status" value="1"/>
</dbReference>
<keyword evidence="4" id="KW-0677">Repeat</keyword>
<dbReference type="InterPro" id="IPR050557">
    <property type="entry name" value="RTX_toxin/Mannuronan_C5-epim"/>
</dbReference>
<protein>
    <submittedName>
        <fullName evidence="6">Alkaline phosphatase</fullName>
        <ecNumber evidence="6">3.1.3.1</ecNumber>
    </submittedName>
</protein>
<dbReference type="STRING" id="1123237.Salmuc_05607"/>
<gene>
    <name evidence="6" type="ORF">Salmuc_05607</name>
</gene>
<dbReference type="Proteomes" id="UP000015347">
    <property type="component" value="Unassembled WGS sequence"/>
</dbReference>
<dbReference type="PANTHER" id="PTHR38340:SF1">
    <property type="entry name" value="S-LAYER PROTEIN"/>
    <property type="match status" value="1"/>
</dbReference>
<dbReference type="InterPro" id="IPR001343">
    <property type="entry name" value="Hemolysn_Ca-bd"/>
</dbReference>
<keyword evidence="7" id="KW-1185">Reference proteome</keyword>
<dbReference type="EC" id="3.1.3.1" evidence="6"/>
<proteinExistence type="predicted"/>
<keyword evidence="6" id="KW-0378">Hydrolase</keyword>
<dbReference type="RefSeq" id="WP_020038495.1">
    <property type="nucleotide sequence ID" value="NZ_KE557278.1"/>
</dbReference>
<comment type="caution">
    <text evidence="6">The sequence shown here is derived from an EMBL/GenBank/DDBJ whole genome shotgun (WGS) entry which is preliminary data.</text>
</comment>
<accession>S9RNL9</accession>
<dbReference type="OrthoDB" id="7835834at2"/>
<dbReference type="Pfam" id="PF00353">
    <property type="entry name" value="HemolysinCabind"/>
    <property type="match status" value="2"/>
</dbReference>
<dbReference type="GO" id="GO:0005509">
    <property type="term" value="F:calcium ion binding"/>
    <property type="evidence" value="ECO:0007669"/>
    <property type="project" value="InterPro"/>
</dbReference>
<evidence type="ECO:0000313" key="6">
    <source>
        <dbReference type="EMBL" id="EPX79665.1"/>
    </source>
</evidence>
<evidence type="ECO:0000259" key="5">
    <source>
        <dbReference type="Pfam" id="PF08548"/>
    </source>
</evidence>
<dbReference type="AlphaFoldDB" id="S9RNL9"/>
<sequence length="415" mass="42268">MATTFDFEAAIGIGRGVLSSSRIPGTISATIDDGAIDPGDAVLIATDNQRVLDAGGVSDATGYFLGSGSFDGNTGHVFGDEPTVSGNTDFLIVFEEENAVGGATGSAIVDWANDTSQQNLGSGALLPGNAIAGTSGADVLDGTSDGDLMLGYAGNDTIRGAGGSDAIEGGPGDDDLFGGSGDDVLIGGSGANAYDGGAGTDVADYANAPGRVLVDLQSDLTGAGFLKFFDAGFVQGDTYESIEYVVGGAYADNLRGDSGDNVLVGGGVSDRLYGRAGDDLISGNDGADALYGNLGADIMTGGNSTSDASDDRRDRFIYFQPEESPAGANERDIITDFVAGEDRIELSRFDADTTQGFKQAFEWIGDAAFTEAGQLGYRQELGMTIVQADFDGDGAADFEIALLGTLDLTADDFLI</sequence>
<evidence type="ECO:0000256" key="2">
    <source>
        <dbReference type="ARBA" id="ARBA00004613"/>
    </source>
</evidence>
<comment type="cofactor">
    <cofactor evidence="1">
        <name>Ca(2+)</name>
        <dbReference type="ChEBI" id="CHEBI:29108"/>
    </cofactor>
</comment>